<organism evidence="10 11">
    <name type="scientific">Tegillarca granosa</name>
    <name type="common">Malaysian cockle</name>
    <name type="synonym">Anadara granosa</name>
    <dbReference type="NCBI Taxonomy" id="220873"/>
    <lineage>
        <taxon>Eukaryota</taxon>
        <taxon>Metazoa</taxon>
        <taxon>Spiralia</taxon>
        <taxon>Lophotrochozoa</taxon>
        <taxon>Mollusca</taxon>
        <taxon>Bivalvia</taxon>
        <taxon>Autobranchia</taxon>
        <taxon>Pteriomorphia</taxon>
        <taxon>Arcoida</taxon>
        <taxon>Arcoidea</taxon>
        <taxon>Arcidae</taxon>
        <taxon>Tegillarca</taxon>
    </lineage>
</organism>
<evidence type="ECO:0000256" key="2">
    <source>
        <dbReference type="ARBA" id="ARBA00022692"/>
    </source>
</evidence>
<dbReference type="Pfam" id="PF00001">
    <property type="entry name" value="7tm_1"/>
    <property type="match status" value="1"/>
</dbReference>
<keyword evidence="3 8" id="KW-1133">Transmembrane helix</keyword>
<accession>A0ABQ9EHW2</accession>
<keyword evidence="11" id="KW-1185">Reference proteome</keyword>
<evidence type="ECO:0000256" key="5">
    <source>
        <dbReference type="ARBA" id="ARBA00023136"/>
    </source>
</evidence>
<feature type="transmembrane region" description="Helical" evidence="8">
    <location>
        <begin position="322"/>
        <end position="341"/>
    </location>
</feature>
<keyword evidence="7" id="KW-0807">Transducer</keyword>
<dbReference type="SUPFAM" id="SSF81321">
    <property type="entry name" value="Family A G protein-coupled receptor-like"/>
    <property type="match status" value="1"/>
</dbReference>
<comment type="subcellular location">
    <subcellularLocation>
        <location evidence="1">Membrane</location>
        <topology evidence="1">Multi-pass membrane protein</topology>
    </subcellularLocation>
</comment>
<dbReference type="Proteomes" id="UP001217089">
    <property type="component" value="Unassembled WGS sequence"/>
</dbReference>
<evidence type="ECO:0000256" key="3">
    <source>
        <dbReference type="ARBA" id="ARBA00022989"/>
    </source>
</evidence>
<evidence type="ECO:0000256" key="8">
    <source>
        <dbReference type="SAM" id="Phobius"/>
    </source>
</evidence>
<evidence type="ECO:0000313" key="11">
    <source>
        <dbReference type="Proteomes" id="UP001217089"/>
    </source>
</evidence>
<feature type="transmembrane region" description="Helical" evidence="8">
    <location>
        <begin position="170"/>
        <end position="193"/>
    </location>
</feature>
<dbReference type="PROSITE" id="PS50262">
    <property type="entry name" value="G_PROTEIN_RECEP_F1_2"/>
    <property type="match status" value="1"/>
</dbReference>
<dbReference type="PANTHER" id="PTHR24243">
    <property type="entry name" value="G-PROTEIN COUPLED RECEPTOR"/>
    <property type="match status" value="1"/>
</dbReference>
<feature type="domain" description="G-protein coupled receptors family 1 profile" evidence="9">
    <location>
        <begin position="69"/>
        <end position="338"/>
    </location>
</feature>
<dbReference type="InterPro" id="IPR017452">
    <property type="entry name" value="GPCR_Rhodpsn_7TM"/>
</dbReference>
<gene>
    <name evidence="10" type="ORF">KUTeg_018419</name>
</gene>
<keyword evidence="6" id="KW-0675">Receptor</keyword>
<evidence type="ECO:0000256" key="7">
    <source>
        <dbReference type="ARBA" id="ARBA00023224"/>
    </source>
</evidence>
<comment type="caution">
    <text evidence="10">The sequence shown here is derived from an EMBL/GenBank/DDBJ whole genome shotgun (WGS) entry which is preliminary data.</text>
</comment>
<feature type="transmembrane region" description="Helical" evidence="8">
    <location>
        <begin position="90"/>
        <end position="109"/>
    </location>
</feature>
<name>A0ABQ9EHW2_TEGGR</name>
<feature type="transmembrane region" description="Helical" evidence="8">
    <location>
        <begin position="129"/>
        <end position="149"/>
    </location>
</feature>
<evidence type="ECO:0000256" key="6">
    <source>
        <dbReference type="ARBA" id="ARBA00023170"/>
    </source>
</evidence>
<dbReference type="EMBL" id="JARBDR010000903">
    <property type="protein sequence ID" value="KAJ8304836.1"/>
    <property type="molecule type" value="Genomic_DNA"/>
</dbReference>
<dbReference type="InterPro" id="IPR000276">
    <property type="entry name" value="GPCR_Rhodpsn"/>
</dbReference>
<evidence type="ECO:0000256" key="4">
    <source>
        <dbReference type="ARBA" id="ARBA00023040"/>
    </source>
</evidence>
<sequence length="423" mass="48514">MGDHSVETILDILFRLMENTTLLENITSKLQNGTQAPNSWAQNLQILAPEILMVDKVVSPIWYVIGLFGNPITARIWLGRKMRKNNSSAIYVGYLAIVHLIYLFFHFILELSYAWDIHIYSKPIACEVFNIFLMAPQYLAPMLVLAFTVERYIAVCHPFRKERFCTVRRAVYVSITLTILSYCLASVQGYIWGYNESYNSCLPREIVQDFSKVWTIVTEMVIFLGIPLSVLIFNIIVLREIRRLTSEGPVVLHGQQSSSSGNTTSTITLLSVSFFFICTLLPVSVVYSLQDLLPYGESRSLEHMAVDPVWQRYLKYLLIRKIVEEICLSNIACYVFIYYITGKYFRKEVNRLLGINKCNKIMRKRSSSTSRASPSRKSEYTLVSSNGKSHMDCASTKITHNSLTKYVNFKMASLSKHAPFKIR</sequence>
<feature type="transmembrane region" description="Helical" evidence="8">
    <location>
        <begin position="61"/>
        <end position="78"/>
    </location>
</feature>
<reference evidence="10 11" key="1">
    <citation type="submission" date="2022-12" db="EMBL/GenBank/DDBJ databases">
        <title>Chromosome-level genome of Tegillarca granosa.</title>
        <authorList>
            <person name="Kim J."/>
        </authorList>
    </citation>
    <scope>NUCLEOTIDE SEQUENCE [LARGE SCALE GENOMIC DNA]</scope>
    <source>
        <strain evidence="10">Teg-2019</strain>
        <tissue evidence="10">Adductor muscle</tissue>
    </source>
</reference>
<feature type="transmembrane region" description="Helical" evidence="8">
    <location>
        <begin position="267"/>
        <end position="289"/>
    </location>
</feature>
<keyword evidence="2 8" id="KW-0812">Transmembrane</keyword>
<feature type="transmembrane region" description="Helical" evidence="8">
    <location>
        <begin position="213"/>
        <end position="237"/>
    </location>
</feature>
<keyword evidence="4" id="KW-0297">G-protein coupled receptor</keyword>
<dbReference type="PANTHER" id="PTHR24243:SF233">
    <property type="entry name" value="THYROTROPIN-RELEASING HORMONE RECEPTOR"/>
    <property type="match status" value="1"/>
</dbReference>
<protein>
    <recommendedName>
        <fullName evidence="9">G-protein coupled receptors family 1 profile domain-containing protein</fullName>
    </recommendedName>
</protein>
<evidence type="ECO:0000259" key="9">
    <source>
        <dbReference type="PROSITE" id="PS50262"/>
    </source>
</evidence>
<evidence type="ECO:0000256" key="1">
    <source>
        <dbReference type="ARBA" id="ARBA00004141"/>
    </source>
</evidence>
<keyword evidence="5 8" id="KW-0472">Membrane</keyword>
<dbReference type="Gene3D" id="1.20.1070.10">
    <property type="entry name" value="Rhodopsin 7-helix transmembrane proteins"/>
    <property type="match status" value="1"/>
</dbReference>
<evidence type="ECO:0000313" key="10">
    <source>
        <dbReference type="EMBL" id="KAJ8304836.1"/>
    </source>
</evidence>
<proteinExistence type="predicted"/>